<organism evidence="1 2">
    <name type="scientific">Cognaticolwellia beringensis</name>
    <dbReference type="NCBI Taxonomy" id="1967665"/>
    <lineage>
        <taxon>Bacteria</taxon>
        <taxon>Pseudomonadati</taxon>
        <taxon>Pseudomonadota</taxon>
        <taxon>Gammaproteobacteria</taxon>
        <taxon>Alteromonadales</taxon>
        <taxon>Colwelliaceae</taxon>
        <taxon>Cognaticolwellia</taxon>
    </lineage>
</organism>
<dbReference type="Proteomes" id="UP000202259">
    <property type="component" value="Chromosome"/>
</dbReference>
<reference evidence="1 2" key="1">
    <citation type="submission" date="2017-08" db="EMBL/GenBank/DDBJ databases">
        <title>Complete genome of Colwellia sp. NB097-1, a psychrophile bacterium ioslated from Bering Sea.</title>
        <authorList>
            <person name="Chen X."/>
        </authorList>
    </citation>
    <scope>NUCLEOTIDE SEQUENCE [LARGE SCALE GENOMIC DNA]</scope>
    <source>
        <strain evidence="1 2">NB097-1</strain>
    </source>
</reference>
<dbReference type="EMBL" id="CP020465">
    <property type="protein sequence ID" value="ASP46698.1"/>
    <property type="molecule type" value="Genomic_DNA"/>
</dbReference>
<name>A0A222G461_9GAMM</name>
<sequence>MQRRYRIEQTIAILALKINGEFTCAGLEKLVNITLQWQKAKKKSLFLQLLLTTALEGAEYH</sequence>
<keyword evidence="2" id="KW-1185">Reference proteome</keyword>
<gene>
    <name evidence="1" type="ORF">B5D82_02205</name>
</gene>
<protein>
    <submittedName>
        <fullName evidence="1">Uncharacterized protein</fullName>
    </submittedName>
</protein>
<proteinExistence type="predicted"/>
<accession>A0A222G461</accession>
<evidence type="ECO:0000313" key="2">
    <source>
        <dbReference type="Proteomes" id="UP000202259"/>
    </source>
</evidence>
<dbReference type="AlphaFoldDB" id="A0A222G461"/>
<dbReference type="KEGG" id="cber:B5D82_02205"/>
<evidence type="ECO:0000313" key="1">
    <source>
        <dbReference type="EMBL" id="ASP46698.1"/>
    </source>
</evidence>